<dbReference type="Proteomes" id="UP001050691">
    <property type="component" value="Unassembled WGS sequence"/>
</dbReference>
<organism evidence="2 3">
    <name type="scientific">Clathrus columnatus</name>
    <dbReference type="NCBI Taxonomy" id="1419009"/>
    <lineage>
        <taxon>Eukaryota</taxon>
        <taxon>Fungi</taxon>
        <taxon>Dikarya</taxon>
        <taxon>Basidiomycota</taxon>
        <taxon>Agaricomycotina</taxon>
        <taxon>Agaricomycetes</taxon>
        <taxon>Phallomycetidae</taxon>
        <taxon>Phallales</taxon>
        <taxon>Clathraceae</taxon>
        <taxon>Clathrus</taxon>
    </lineage>
</organism>
<keyword evidence="3" id="KW-1185">Reference proteome</keyword>
<proteinExistence type="predicted"/>
<feature type="region of interest" description="Disordered" evidence="1">
    <location>
        <begin position="52"/>
        <end position="76"/>
    </location>
</feature>
<evidence type="ECO:0000313" key="2">
    <source>
        <dbReference type="EMBL" id="GJJ15981.1"/>
    </source>
</evidence>
<comment type="caution">
    <text evidence="2">The sequence shown here is derived from an EMBL/GenBank/DDBJ whole genome shotgun (WGS) entry which is preliminary data.</text>
</comment>
<dbReference type="EMBL" id="BPWL01000011">
    <property type="protein sequence ID" value="GJJ15981.1"/>
    <property type="molecule type" value="Genomic_DNA"/>
</dbReference>
<feature type="compositionally biased region" description="Low complexity" evidence="1">
    <location>
        <begin position="52"/>
        <end position="62"/>
    </location>
</feature>
<reference evidence="2" key="1">
    <citation type="submission" date="2021-10" db="EMBL/GenBank/DDBJ databases">
        <title>De novo Genome Assembly of Clathrus columnatus (Basidiomycota, Fungi) Using Illumina and Nanopore Sequence Data.</title>
        <authorList>
            <person name="Ogiso-Tanaka E."/>
            <person name="Itagaki H."/>
            <person name="Hosoya T."/>
            <person name="Hosaka K."/>
        </authorList>
    </citation>
    <scope>NUCLEOTIDE SEQUENCE</scope>
    <source>
        <strain evidence="2">MO-923</strain>
    </source>
</reference>
<evidence type="ECO:0000313" key="3">
    <source>
        <dbReference type="Proteomes" id="UP001050691"/>
    </source>
</evidence>
<protein>
    <submittedName>
        <fullName evidence="2">Uncharacterized protein</fullName>
    </submittedName>
</protein>
<evidence type="ECO:0000256" key="1">
    <source>
        <dbReference type="SAM" id="MobiDB-lite"/>
    </source>
</evidence>
<gene>
    <name evidence="2" type="ORF">Clacol_010260</name>
</gene>
<name>A0AAV5AUJ2_9AGAM</name>
<accession>A0AAV5AUJ2</accession>
<dbReference type="AlphaFoldDB" id="A0AAV5AUJ2"/>
<sequence length="127" mass="14645">MLMVAYAELSLMVISRYDDRATTAIGGVASRAPSEFLQWEKFGPTPAIINEQQAQVQASSQEEYQEPATDYRNRTQIQPAYRTQYPSMQYMQQQYNNPGYQLPKIHQYYAQQQQQNSIAYGQYGEAV</sequence>